<name>A0ABR2D4L9_9ROSI</name>
<evidence type="ECO:0000313" key="2">
    <source>
        <dbReference type="Proteomes" id="UP001472677"/>
    </source>
</evidence>
<organism evidence="1 2">
    <name type="scientific">Hibiscus sabdariffa</name>
    <name type="common">roselle</name>
    <dbReference type="NCBI Taxonomy" id="183260"/>
    <lineage>
        <taxon>Eukaryota</taxon>
        <taxon>Viridiplantae</taxon>
        <taxon>Streptophyta</taxon>
        <taxon>Embryophyta</taxon>
        <taxon>Tracheophyta</taxon>
        <taxon>Spermatophyta</taxon>
        <taxon>Magnoliopsida</taxon>
        <taxon>eudicotyledons</taxon>
        <taxon>Gunneridae</taxon>
        <taxon>Pentapetalae</taxon>
        <taxon>rosids</taxon>
        <taxon>malvids</taxon>
        <taxon>Malvales</taxon>
        <taxon>Malvaceae</taxon>
        <taxon>Malvoideae</taxon>
        <taxon>Hibiscus</taxon>
    </lineage>
</organism>
<protein>
    <submittedName>
        <fullName evidence="1">Uncharacterized protein</fullName>
    </submittedName>
</protein>
<evidence type="ECO:0000313" key="1">
    <source>
        <dbReference type="EMBL" id="KAK8529105.1"/>
    </source>
</evidence>
<dbReference type="Proteomes" id="UP001472677">
    <property type="component" value="Unassembled WGS sequence"/>
</dbReference>
<proteinExistence type="predicted"/>
<reference evidence="1 2" key="1">
    <citation type="journal article" date="2024" name="G3 (Bethesda)">
        <title>Genome assembly of Hibiscus sabdariffa L. provides insights into metabolisms of medicinal natural products.</title>
        <authorList>
            <person name="Kim T."/>
        </authorList>
    </citation>
    <scope>NUCLEOTIDE SEQUENCE [LARGE SCALE GENOMIC DNA]</scope>
    <source>
        <strain evidence="1">TK-2024</strain>
        <tissue evidence="1">Old leaves</tissue>
    </source>
</reference>
<keyword evidence="2" id="KW-1185">Reference proteome</keyword>
<gene>
    <name evidence="1" type="ORF">V6N12_059896</name>
</gene>
<comment type="caution">
    <text evidence="1">The sequence shown here is derived from an EMBL/GenBank/DDBJ whole genome shotgun (WGS) entry which is preliminary data.</text>
</comment>
<sequence length="71" mass="8302">MWGEGITEFSRKWNNGDELILFEPITAKCDDLATKIERKKVGLFKWRGKWRQCTYGRGDVAKVLPFHDEEG</sequence>
<accession>A0ABR2D4L9</accession>
<dbReference type="EMBL" id="JBBPBM010000036">
    <property type="protein sequence ID" value="KAK8529105.1"/>
    <property type="molecule type" value="Genomic_DNA"/>
</dbReference>